<evidence type="ECO:0000313" key="2">
    <source>
        <dbReference type="Proteomes" id="UP001159428"/>
    </source>
</evidence>
<protein>
    <submittedName>
        <fullName evidence="1">Uncharacterized protein</fullName>
    </submittedName>
</protein>
<gene>
    <name evidence="1" type="ORF">PMEA_00001185</name>
</gene>
<name>A0AAU9VIX6_9CNID</name>
<dbReference type="Proteomes" id="UP001159428">
    <property type="component" value="Unassembled WGS sequence"/>
</dbReference>
<keyword evidence="2" id="KW-1185">Reference proteome</keyword>
<accession>A0AAU9VIX6</accession>
<feature type="non-terminal residue" evidence="1">
    <location>
        <position position="112"/>
    </location>
</feature>
<organism evidence="1 2">
    <name type="scientific">Pocillopora meandrina</name>
    <dbReference type="NCBI Taxonomy" id="46732"/>
    <lineage>
        <taxon>Eukaryota</taxon>
        <taxon>Metazoa</taxon>
        <taxon>Cnidaria</taxon>
        <taxon>Anthozoa</taxon>
        <taxon>Hexacorallia</taxon>
        <taxon>Scleractinia</taxon>
        <taxon>Astrocoeniina</taxon>
        <taxon>Pocilloporidae</taxon>
        <taxon>Pocillopora</taxon>
    </lineage>
</organism>
<dbReference type="EMBL" id="CALNXJ010000001">
    <property type="protein sequence ID" value="CAH3031182.1"/>
    <property type="molecule type" value="Genomic_DNA"/>
</dbReference>
<reference evidence="1 2" key="1">
    <citation type="submission" date="2022-05" db="EMBL/GenBank/DDBJ databases">
        <authorList>
            <consortium name="Genoscope - CEA"/>
            <person name="William W."/>
        </authorList>
    </citation>
    <scope>NUCLEOTIDE SEQUENCE [LARGE SCALE GENOMIC DNA]</scope>
</reference>
<proteinExistence type="predicted"/>
<feature type="non-terminal residue" evidence="1">
    <location>
        <position position="1"/>
    </location>
</feature>
<comment type="caution">
    <text evidence="1">The sequence shown here is derived from an EMBL/GenBank/DDBJ whole genome shotgun (WGS) entry which is preliminary data.</text>
</comment>
<dbReference type="AlphaFoldDB" id="A0AAU9VIX6"/>
<sequence length="112" mass="12715">RKSLQGLDCVSAAGAKAFDELEEVIDKLGDNYGKGFTWAKVQKEKLHLVKRYLKRDYNVGLYPQDNDCTTVDNHEHDSKCDICELLPTLFPEVRSVIGSVNCSAEEQNEMEY</sequence>
<evidence type="ECO:0000313" key="1">
    <source>
        <dbReference type="EMBL" id="CAH3031182.1"/>
    </source>
</evidence>